<dbReference type="Proteomes" id="UP000078492">
    <property type="component" value="Unassembled WGS sequence"/>
</dbReference>
<proteinExistence type="predicted"/>
<reference evidence="2 3" key="1">
    <citation type="submission" date="2015-09" db="EMBL/GenBank/DDBJ databases">
        <title>Trachymyrmex cornetzi WGS genome.</title>
        <authorList>
            <person name="Nygaard S."/>
            <person name="Hu H."/>
            <person name="Boomsma J."/>
            <person name="Zhang G."/>
        </authorList>
    </citation>
    <scope>NUCLEOTIDE SEQUENCE [LARGE SCALE GENOMIC DNA]</scope>
    <source>
        <strain evidence="2">Tcor2-1</strain>
        <tissue evidence="2">Whole body</tissue>
    </source>
</reference>
<organism evidence="2 3">
    <name type="scientific">Trachymyrmex cornetzi</name>
    <dbReference type="NCBI Taxonomy" id="471704"/>
    <lineage>
        <taxon>Eukaryota</taxon>
        <taxon>Metazoa</taxon>
        <taxon>Ecdysozoa</taxon>
        <taxon>Arthropoda</taxon>
        <taxon>Hexapoda</taxon>
        <taxon>Insecta</taxon>
        <taxon>Pterygota</taxon>
        <taxon>Neoptera</taxon>
        <taxon>Endopterygota</taxon>
        <taxon>Hymenoptera</taxon>
        <taxon>Apocrita</taxon>
        <taxon>Aculeata</taxon>
        <taxon>Formicoidea</taxon>
        <taxon>Formicidae</taxon>
        <taxon>Myrmicinae</taxon>
        <taxon>Trachymyrmex</taxon>
    </lineage>
</organism>
<accession>A0A195E1Q7</accession>
<sequence length="147" mass="17694">FKEFRMCLHELSLEDNTLEALGAPKEYQRLRNWIIQIIIGWIVFIFSKFLVVAHKWKFIFHKSMTRFEITDILLTNYPIFVNIFNALIWGSILGYTSSRFHQVNDRLQVICSDLFENNADRRQNRCILVRQRMTGVKDCKQYIWIIM</sequence>
<keyword evidence="3" id="KW-1185">Reference proteome</keyword>
<evidence type="ECO:0000256" key="1">
    <source>
        <dbReference type="SAM" id="Phobius"/>
    </source>
</evidence>
<evidence type="ECO:0000313" key="3">
    <source>
        <dbReference type="Proteomes" id="UP000078492"/>
    </source>
</evidence>
<keyword evidence="1" id="KW-0812">Transmembrane</keyword>
<evidence type="ECO:0000313" key="2">
    <source>
        <dbReference type="EMBL" id="KYN19026.1"/>
    </source>
</evidence>
<protein>
    <submittedName>
        <fullName evidence="2">Uncharacterized protein</fullName>
    </submittedName>
</protein>
<keyword evidence="1" id="KW-1133">Transmembrane helix</keyword>
<dbReference type="AlphaFoldDB" id="A0A195E1Q7"/>
<feature type="non-terminal residue" evidence="2">
    <location>
        <position position="1"/>
    </location>
</feature>
<keyword evidence="1" id="KW-0472">Membrane</keyword>
<feature type="transmembrane region" description="Helical" evidence="1">
    <location>
        <begin position="74"/>
        <end position="95"/>
    </location>
</feature>
<gene>
    <name evidence="2" type="ORF">ALC57_08699</name>
</gene>
<dbReference type="EMBL" id="KQ979814">
    <property type="protein sequence ID" value="KYN19026.1"/>
    <property type="molecule type" value="Genomic_DNA"/>
</dbReference>
<name>A0A195E1Q7_9HYME</name>
<feature type="transmembrane region" description="Helical" evidence="1">
    <location>
        <begin position="33"/>
        <end position="53"/>
    </location>
</feature>